<dbReference type="Gene3D" id="3.40.190.150">
    <property type="entry name" value="Bordetella uptake gene, domain 1"/>
    <property type="match status" value="1"/>
</dbReference>
<reference evidence="2" key="1">
    <citation type="submission" date="2020-08" db="EMBL/GenBank/DDBJ databases">
        <authorList>
            <person name="Hu Y."/>
            <person name="Nguyen S.V."/>
            <person name="Li F."/>
            <person name="Fanning S."/>
        </authorList>
    </citation>
    <scope>NUCLEOTIDE SEQUENCE</scope>
    <source>
        <strain evidence="2">SYSU D8009</strain>
    </source>
</reference>
<accession>A0A9X0R1R7</accession>
<sequence length="320" mass="32220">MIGRRGALAAPFLLSGAARAQGHFTRPLRLIAPFGPGSTVDLMARALAGPLGEALGQPVVVENRAGAGGNIGVEVAARAAKDGHTLALGTSGPLAINPALLDRMPYDVATELAPVSLLAIGPNLLAVGPAVVAADLGALIAQAKARPARLTYGSSGIGSSNHLAGAVFAAAAGVELNHVPYRGNAEMANDLLAGRLDMVFSGLPPVLPLLQAGSLRALAIAGPRRVPLLPAVPTMAEAGLAEAEAVVFYGLVTVAGTPAPVLAALSAGMRQALGRADLQATYTGLGSAAEGSSPEEFGRLISSETVRWRGVIQRFGIRPG</sequence>
<comment type="similarity">
    <text evidence="1">Belongs to the UPF0065 (bug) family.</text>
</comment>
<evidence type="ECO:0000256" key="1">
    <source>
        <dbReference type="ARBA" id="ARBA00006987"/>
    </source>
</evidence>
<protein>
    <submittedName>
        <fullName evidence="2">Tripartite tricarboxylate transporter substrate binding protein</fullName>
    </submittedName>
</protein>
<dbReference type="EMBL" id="JACOMF010000037">
    <property type="protein sequence ID" value="MBC4017899.1"/>
    <property type="molecule type" value="Genomic_DNA"/>
</dbReference>
<dbReference type="InterPro" id="IPR042100">
    <property type="entry name" value="Bug_dom1"/>
</dbReference>
<evidence type="ECO:0000313" key="2">
    <source>
        <dbReference type="EMBL" id="MBC4017899.1"/>
    </source>
</evidence>
<dbReference type="AlphaFoldDB" id="A0A9X0R1R7"/>
<dbReference type="PANTHER" id="PTHR42928:SF5">
    <property type="entry name" value="BLR1237 PROTEIN"/>
    <property type="match status" value="1"/>
</dbReference>
<proteinExistence type="inferred from homology"/>
<dbReference type="Pfam" id="PF03401">
    <property type="entry name" value="TctC"/>
    <property type="match status" value="1"/>
</dbReference>
<dbReference type="Proteomes" id="UP000600101">
    <property type="component" value="Unassembled WGS sequence"/>
</dbReference>
<dbReference type="PIRSF" id="PIRSF017082">
    <property type="entry name" value="YflP"/>
    <property type="match status" value="1"/>
</dbReference>
<dbReference type="SUPFAM" id="SSF53850">
    <property type="entry name" value="Periplasmic binding protein-like II"/>
    <property type="match status" value="1"/>
</dbReference>
<organism evidence="2 3">
    <name type="scientific">Siccirubricoccus deserti</name>
    <dbReference type="NCBI Taxonomy" id="2013562"/>
    <lineage>
        <taxon>Bacteria</taxon>
        <taxon>Pseudomonadati</taxon>
        <taxon>Pseudomonadota</taxon>
        <taxon>Alphaproteobacteria</taxon>
        <taxon>Acetobacterales</taxon>
        <taxon>Roseomonadaceae</taxon>
        <taxon>Siccirubricoccus</taxon>
    </lineage>
</organism>
<dbReference type="PANTHER" id="PTHR42928">
    <property type="entry name" value="TRICARBOXYLATE-BINDING PROTEIN"/>
    <property type="match status" value="1"/>
</dbReference>
<comment type="caution">
    <text evidence="2">The sequence shown here is derived from an EMBL/GenBank/DDBJ whole genome shotgun (WGS) entry which is preliminary data.</text>
</comment>
<gene>
    <name evidence="2" type="ORF">H7965_21580</name>
</gene>
<dbReference type="Gene3D" id="3.40.190.10">
    <property type="entry name" value="Periplasmic binding protein-like II"/>
    <property type="match status" value="1"/>
</dbReference>
<keyword evidence="3" id="KW-1185">Reference proteome</keyword>
<dbReference type="InterPro" id="IPR005064">
    <property type="entry name" value="BUG"/>
</dbReference>
<evidence type="ECO:0000313" key="3">
    <source>
        <dbReference type="Proteomes" id="UP000600101"/>
    </source>
</evidence>
<dbReference type="RefSeq" id="WP_186772655.1">
    <property type="nucleotide sequence ID" value="NZ_JACOMF010000037.1"/>
</dbReference>
<name>A0A9X0R1R7_9PROT</name>